<dbReference type="Proteomes" id="UP000799436">
    <property type="component" value="Unassembled WGS sequence"/>
</dbReference>
<keyword evidence="1" id="KW-1133">Transmembrane helix</keyword>
<reference evidence="2" key="1">
    <citation type="journal article" date="2020" name="Stud. Mycol.">
        <title>101 Dothideomycetes genomes: a test case for predicting lifestyles and emergence of pathogens.</title>
        <authorList>
            <person name="Haridas S."/>
            <person name="Albert R."/>
            <person name="Binder M."/>
            <person name="Bloem J."/>
            <person name="Labutti K."/>
            <person name="Salamov A."/>
            <person name="Andreopoulos B."/>
            <person name="Baker S."/>
            <person name="Barry K."/>
            <person name="Bills G."/>
            <person name="Bluhm B."/>
            <person name="Cannon C."/>
            <person name="Castanera R."/>
            <person name="Culley D."/>
            <person name="Daum C."/>
            <person name="Ezra D."/>
            <person name="Gonzalez J."/>
            <person name="Henrissat B."/>
            <person name="Kuo A."/>
            <person name="Liang C."/>
            <person name="Lipzen A."/>
            <person name="Lutzoni F."/>
            <person name="Magnuson J."/>
            <person name="Mondo S."/>
            <person name="Nolan M."/>
            <person name="Ohm R."/>
            <person name="Pangilinan J."/>
            <person name="Park H.-J."/>
            <person name="Ramirez L."/>
            <person name="Alfaro M."/>
            <person name="Sun H."/>
            <person name="Tritt A."/>
            <person name="Yoshinaga Y."/>
            <person name="Zwiers L.-H."/>
            <person name="Turgeon B."/>
            <person name="Goodwin S."/>
            <person name="Spatafora J."/>
            <person name="Crous P."/>
            <person name="Grigoriev I."/>
        </authorList>
    </citation>
    <scope>NUCLEOTIDE SEQUENCE</scope>
    <source>
        <strain evidence="2">CBS 116005</strain>
    </source>
</reference>
<organism evidence="2 3">
    <name type="scientific">Teratosphaeria nubilosa</name>
    <dbReference type="NCBI Taxonomy" id="161662"/>
    <lineage>
        <taxon>Eukaryota</taxon>
        <taxon>Fungi</taxon>
        <taxon>Dikarya</taxon>
        <taxon>Ascomycota</taxon>
        <taxon>Pezizomycotina</taxon>
        <taxon>Dothideomycetes</taxon>
        <taxon>Dothideomycetidae</taxon>
        <taxon>Mycosphaerellales</taxon>
        <taxon>Teratosphaeriaceae</taxon>
        <taxon>Teratosphaeria</taxon>
    </lineage>
</organism>
<dbReference type="AlphaFoldDB" id="A0A6G1LFP2"/>
<keyword evidence="3" id="KW-1185">Reference proteome</keyword>
<protein>
    <submittedName>
        <fullName evidence="2">Uncharacterized protein</fullName>
    </submittedName>
</protein>
<evidence type="ECO:0000256" key="1">
    <source>
        <dbReference type="SAM" id="Phobius"/>
    </source>
</evidence>
<accession>A0A6G1LFP2</accession>
<evidence type="ECO:0000313" key="3">
    <source>
        <dbReference type="Proteomes" id="UP000799436"/>
    </source>
</evidence>
<feature type="transmembrane region" description="Helical" evidence="1">
    <location>
        <begin position="54"/>
        <end position="73"/>
    </location>
</feature>
<sequence>MERSPLFQASFTLPFSTLMRNAPAVQSSTASIWPLERCITGAHDTLSEICDAVAYMLATLLVLQTCGVVSFGITERAKKEKLRTKIEGDPAISGFFESAQVIHGRVWLENHCRTCDFAWSSVSTTTSDVLIKEGTPTWRHGRMRHKISPASQVHASRA</sequence>
<evidence type="ECO:0000313" key="2">
    <source>
        <dbReference type="EMBL" id="KAF2771676.1"/>
    </source>
</evidence>
<gene>
    <name evidence="2" type="ORF">EJ03DRAFT_21786</name>
</gene>
<keyword evidence="1" id="KW-0812">Transmembrane</keyword>
<dbReference type="EMBL" id="ML995818">
    <property type="protein sequence ID" value="KAF2771676.1"/>
    <property type="molecule type" value="Genomic_DNA"/>
</dbReference>
<keyword evidence="1" id="KW-0472">Membrane</keyword>
<name>A0A6G1LFP2_9PEZI</name>
<proteinExistence type="predicted"/>